<evidence type="ECO:0000256" key="7">
    <source>
        <dbReference type="ARBA" id="ARBA00022807"/>
    </source>
</evidence>
<evidence type="ECO:0000256" key="8">
    <source>
        <dbReference type="PIRSR" id="PIRSR019663-1"/>
    </source>
</evidence>
<dbReference type="InterPro" id="IPR043577">
    <property type="entry name" value="AE"/>
</dbReference>
<evidence type="ECO:0000313" key="12">
    <source>
        <dbReference type="Proteomes" id="UP000594263"/>
    </source>
</evidence>
<dbReference type="PIRSF" id="PIRSF500139">
    <property type="entry name" value="AE"/>
    <property type="match status" value="1"/>
</dbReference>
<dbReference type="FunFam" id="3.40.50.1460:FF:000006">
    <property type="entry name" value="Legumain"/>
    <property type="match status" value="1"/>
</dbReference>
<dbReference type="Proteomes" id="UP000594263">
    <property type="component" value="Unplaced"/>
</dbReference>
<dbReference type="PANTHER" id="PTHR12000">
    <property type="entry name" value="HEMOGLOBINASE FAMILY MEMBER"/>
    <property type="match status" value="1"/>
</dbReference>
<keyword evidence="12" id="KW-1185">Reference proteome</keyword>
<feature type="active site" description="Nucleophile" evidence="8">
    <location>
        <position position="202"/>
    </location>
</feature>
<dbReference type="InterPro" id="IPR001096">
    <property type="entry name" value="Peptidase_C13"/>
</dbReference>
<evidence type="ECO:0000313" key="11">
    <source>
        <dbReference type="EnsemblPlants" id="Kaladp0095s0530.1.v1.1"/>
    </source>
</evidence>
<evidence type="ECO:0000256" key="5">
    <source>
        <dbReference type="ARBA" id="ARBA00022729"/>
    </source>
</evidence>
<evidence type="ECO:0000256" key="6">
    <source>
        <dbReference type="ARBA" id="ARBA00022801"/>
    </source>
</evidence>
<dbReference type="GO" id="GO:0051603">
    <property type="term" value="P:proteolysis involved in protein catabolic process"/>
    <property type="evidence" value="ECO:0007669"/>
    <property type="project" value="InterPro"/>
</dbReference>
<evidence type="ECO:0000256" key="3">
    <source>
        <dbReference type="ARBA" id="ARBA00012628"/>
    </source>
</evidence>
<dbReference type="GO" id="GO:0005773">
    <property type="term" value="C:vacuole"/>
    <property type="evidence" value="ECO:0007669"/>
    <property type="project" value="GOC"/>
</dbReference>
<dbReference type="Pfam" id="PF01650">
    <property type="entry name" value="Peptidase_C13"/>
    <property type="match status" value="1"/>
</dbReference>
<feature type="domain" description="Legumain prodomain" evidence="10">
    <location>
        <begin position="364"/>
        <end position="461"/>
    </location>
</feature>
<dbReference type="PRINTS" id="PR00776">
    <property type="entry name" value="HEMOGLOBNASE"/>
</dbReference>
<keyword evidence="6" id="KW-0378">Hydrolase</keyword>
<dbReference type="PIRSF" id="PIRSF019663">
    <property type="entry name" value="Legumain"/>
    <property type="match status" value="1"/>
</dbReference>
<protein>
    <recommendedName>
        <fullName evidence="3">legumain</fullName>
        <ecNumber evidence="3">3.4.22.34</ecNumber>
    </recommendedName>
</protein>
<reference evidence="11" key="1">
    <citation type="submission" date="2021-01" db="UniProtKB">
        <authorList>
            <consortium name="EnsemblPlants"/>
        </authorList>
    </citation>
    <scope>IDENTIFICATION</scope>
</reference>
<dbReference type="Gramene" id="Kaladp0095s0530.1.v1.1">
    <property type="protein sequence ID" value="Kaladp0095s0530.1.v1.1"/>
    <property type="gene ID" value="Kaladp0095s0530.v1.1"/>
</dbReference>
<evidence type="ECO:0000256" key="1">
    <source>
        <dbReference type="ARBA" id="ARBA00000810"/>
    </source>
</evidence>
<dbReference type="InterPro" id="IPR046427">
    <property type="entry name" value="Legumain_prodom_sf"/>
</dbReference>
<evidence type="ECO:0000256" key="2">
    <source>
        <dbReference type="ARBA" id="ARBA00009941"/>
    </source>
</evidence>
<dbReference type="Pfam" id="PF20985">
    <property type="entry name" value="Legum_prodom"/>
    <property type="match status" value="1"/>
</dbReference>
<dbReference type="GO" id="GO:0006624">
    <property type="term" value="P:vacuolar protein processing"/>
    <property type="evidence" value="ECO:0007669"/>
    <property type="project" value="TreeGrafter"/>
</dbReference>
<dbReference type="AlphaFoldDB" id="A0A7N0V1K8"/>
<organism evidence="11 12">
    <name type="scientific">Kalanchoe fedtschenkoi</name>
    <name type="common">Lavender scallops</name>
    <name type="synonym">South American air plant</name>
    <dbReference type="NCBI Taxonomy" id="63787"/>
    <lineage>
        <taxon>Eukaryota</taxon>
        <taxon>Viridiplantae</taxon>
        <taxon>Streptophyta</taxon>
        <taxon>Embryophyta</taxon>
        <taxon>Tracheophyta</taxon>
        <taxon>Spermatophyta</taxon>
        <taxon>Magnoliopsida</taxon>
        <taxon>eudicotyledons</taxon>
        <taxon>Gunneridae</taxon>
        <taxon>Pentapetalae</taxon>
        <taxon>Saxifragales</taxon>
        <taxon>Crassulaceae</taxon>
        <taxon>Kalanchoe</taxon>
    </lineage>
</organism>
<accession>A0A7N0V1K8</accession>
<keyword evidence="5 9" id="KW-0732">Signal</keyword>
<name>A0A7N0V1K8_KALFE</name>
<feature type="signal peptide" evidence="9">
    <location>
        <begin position="1"/>
        <end position="17"/>
    </location>
</feature>
<keyword evidence="4" id="KW-0645">Protease</keyword>
<dbReference type="CDD" id="cd21115">
    <property type="entry name" value="legumain_C"/>
    <property type="match status" value="1"/>
</dbReference>
<feature type="active site" evidence="8">
    <location>
        <position position="161"/>
    </location>
</feature>
<dbReference type="FunFam" id="1.10.132.130:FF:000001">
    <property type="entry name" value="Vacuolar-processing enzyme beta-isozyme"/>
    <property type="match status" value="1"/>
</dbReference>
<dbReference type="Gene3D" id="1.10.132.130">
    <property type="match status" value="1"/>
</dbReference>
<keyword evidence="7" id="KW-0788">Thiol protease</keyword>
<dbReference type="EnsemblPlants" id="Kaladp0095s0530.1.v1.1">
    <property type="protein sequence ID" value="Kaladp0095s0530.1.v1.1"/>
    <property type="gene ID" value="Kaladp0095s0530.v1.1"/>
</dbReference>
<comment type="catalytic activity">
    <reaction evidence="1">
        <text>Hydrolysis of proteins and small molecule substrates at -Asn-|-Xaa- bonds.</text>
        <dbReference type="EC" id="3.4.22.34"/>
    </reaction>
</comment>
<proteinExistence type="inferred from homology"/>
<dbReference type="InterPro" id="IPR048501">
    <property type="entry name" value="Legum_prodom"/>
</dbReference>
<dbReference type="Gene3D" id="3.40.50.1460">
    <property type="match status" value="1"/>
</dbReference>
<dbReference type="EC" id="3.4.22.34" evidence="3"/>
<feature type="chain" id="PRO_5029809366" description="legumain" evidence="9">
    <location>
        <begin position="18"/>
        <end position="464"/>
    </location>
</feature>
<evidence type="ECO:0000259" key="10">
    <source>
        <dbReference type="Pfam" id="PF20985"/>
    </source>
</evidence>
<evidence type="ECO:0000256" key="9">
    <source>
        <dbReference type="SAM" id="SignalP"/>
    </source>
</evidence>
<sequence>MAQREVLATIFLILASALLIEAPSHHRFPKPGSHHSRSENGKRWALLVAGSYGYSNYRHQADVCHAYQVLKKGGLKDENIIVFMFDDIASNKQNPRKGVIINRPNGPNVYPGVPKDYTGANVTVGNFFNVILANRSGLTGGSGKVLDSGPDDHIFIYYSDHGAPGFIEMPDGLIFARDFAHILKKKYEARSYAQMVIYMEACFGGSIFKGLLSDNWNIYATTAANPEEQSYVCYCMKQGEYQDTCLGDHYSVSWIEDSERRNLSGETLEKQFKLVRNRTWDSHVMEYGNKSLAARSFLNAFMGAGHLDRSPFSPLDTLESANVSSFPRAKSYRISQHEAELYHHRQQYVRARRGSKERSHAKQKLVAEIRIREETDLRMSQIADALFGSEMGSYNMGKTTGRPEGEALVDDWDCLENMLKAYQERCGKLNTYGLKYTRLLANMCNAGVHVEQMASAAARVCAVG</sequence>
<dbReference type="PANTHER" id="PTHR12000:SF50">
    <property type="entry name" value="VACUOLAR-PROCESSING ENZYME GAMMA-ISOZYME"/>
    <property type="match status" value="1"/>
</dbReference>
<comment type="similarity">
    <text evidence="2">Belongs to the peptidase C13 family.</text>
</comment>
<evidence type="ECO:0000256" key="4">
    <source>
        <dbReference type="ARBA" id="ARBA00022670"/>
    </source>
</evidence>
<dbReference type="GO" id="GO:0004197">
    <property type="term" value="F:cysteine-type endopeptidase activity"/>
    <property type="evidence" value="ECO:0007669"/>
    <property type="project" value="UniProtKB-EC"/>
</dbReference>
<dbReference type="OMA" id="HQANICH"/>